<dbReference type="SUPFAM" id="SSF101478">
    <property type="entry name" value="ADP-ribosylglycohydrolase"/>
    <property type="match status" value="2"/>
</dbReference>
<reference evidence="2 3" key="1">
    <citation type="submission" date="2024-11" db="EMBL/GenBank/DDBJ databases">
        <title>Chromosome-level genome assembly of the freshwater bivalve Anodonta woodiana.</title>
        <authorList>
            <person name="Chen X."/>
        </authorList>
    </citation>
    <scope>NUCLEOTIDE SEQUENCE [LARGE SCALE GENOMIC DNA]</scope>
    <source>
        <strain evidence="2">MN2024</strain>
        <tissue evidence="2">Gills</tissue>
    </source>
</reference>
<dbReference type="Proteomes" id="UP001634394">
    <property type="component" value="Unassembled WGS sequence"/>
</dbReference>
<accession>A0ABD3W4L6</accession>
<name>A0ABD3W4L6_SINWO</name>
<dbReference type="PANTHER" id="PTHR16222">
    <property type="entry name" value="ADP-RIBOSYLGLYCOHYDROLASE"/>
    <property type="match status" value="1"/>
</dbReference>
<dbReference type="InterPro" id="IPR005502">
    <property type="entry name" value="Ribosyl_crysJ1"/>
</dbReference>
<sequence>MRFSPDRAIQIIFCQLECLAKNINYIIVWDFITPFVFYNSQFKRLLVADSGHGSNSEYRLRQNKMASTIMHESMDIEDQPIQETPGGISSSLQEQIYATIYGQCIGDAVGIMTKHMGRETAKQIFQRNGILEYNQQISDTYKIPLQSGDWTDNSDQMILMLQSLIDNRGQINPNDFASKLYNWVKHGFKELGDKHDHGIDKTVVKILMDDQFTQHPHKVAEKAWKSSCMAGTNSCLTRTSILGIHEWKNTEQVEQNVSNICRTTHCDPVCVATSILIAVAISLMLQKNSKIYKDDELNVDALAAHIYSCAKKYLPSKQCEQLNQYLRCTELSKLHLQQEGDDDFKCLGAGLWALKQHDFLNAIAQIVLSGGQAHTNGAVAGALLGCKLGQRKDIPEKWLRLKHIEWLAGNIERFLAMLEIYRSPRPRSHQHEEMISTHNKRLNIRGRKPPPENRGNMIGVGGTARHQSIVAVDTFSRAQTSQQICATLYGQCIGDAIGLLTENMTKDEAEFHYSRKLPIEYKHKVDDKHRGRWAEGDWTNESDQMFLIMQSLIDNNGEIIPHDFAKRMVYWKQHGFPDLKDTCGLGIGKTTLTLLCDPHFIAAPLKVAETLWRYRNKTDAPNGGVMRTSVLGVNDWWDTNVVMMNARTLCMTTHFDPRCQASAVAVSVAISLMLQKKFYDGVHYDIPKLVEATYEYACGCLETKQQKEELKWYMNCTDLDKLNIDEQDVSGYTFTCMGVGFWALRQKDFKNALTEIVMRGGSADSNGAVAGALLGCKLGDVRWFPESWLRLKHRTWLDDKLHRLLEMMNRRYETVMKQKHTSSE</sequence>
<dbReference type="InterPro" id="IPR050792">
    <property type="entry name" value="ADP-ribosylglycohydrolase"/>
</dbReference>
<keyword evidence="1" id="KW-0460">Magnesium</keyword>
<proteinExistence type="predicted"/>
<dbReference type="AlphaFoldDB" id="A0ABD3W4L6"/>
<comment type="caution">
    <text evidence="2">The sequence shown here is derived from an EMBL/GenBank/DDBJ whole genome shotgun (WGS) entry which is preliminary data.</text>
</comment>
<evidence type="ECO:0000313" key="3">
    <source>
        <dbReference type="Proteomes" id="UP001634394"/>
    </source>
</evidence>
<dbReference type="Pfam" id="PF03747">
    <property type="entry name" value="ADP_ribosyl_GH"/>
    <property type="match status" value="2"/>
</dbReference>
<gene>
    <name evidence="2" type="ORF">ACJMK2_041377</name>
</gene>
<dbReference type="EMBL" id="JBJQND010000008">
    <property type="protein sequence ID" value="KAL3868576.1"/>
    <property type="molecule type" value="Genomic_DNA"/>
</dbReference>
<feature type="binding site" evidence="1">
    <location>
        <position position="764"/>
    </location>
    <ligand>
        <name>Mg(2+)</name>
        <dbReference type="ChEBI" id="CHEBI:18420"/>
        <label>1</label>
    </ligand>
</feature>
<comment type="cofactor">
    <cofactor evidence="1">
        <name>Mg(2+)</name>
        <dbReference type="ChEBI" id="CHEBI:18420"/>
    </cofactor>
    <text evidence="1">Binds 2 magnesium ions per subunit.</text>
</comment>
<protein>
    <submittedName>
        <fullName evidence="2">Uncharacterized protein</fullName>
    </submittedName>
</protein>
<dbReference type="Gene3D" id="1.10.4080.10">
    <property type="entry name" value="ADP-ribosylation/Crystallin J1"/>
    <property type="match status" value="2"/>
</dbReference>
<dbReference type="PANTHER" id="PTHR16222:SF40">
    <property type="entry name" value="ADP-RIBOSYLGLYCOHYDROLASE"/>
    <property type="match status" value="1"/>
</dbReference>
<evidence type="ECO:0000313" key="2">
    <source>
        <dbReference type="EMBL" id="KAL3868576.1"/>
    </source>
</evidence>
<keyword evidence="3" id="KW-1185">Reference proteome</keyword>
<dbReference type="InterPro" id="IPR036705">
    <property type="entry name" value="Ribosyl_crysJ1_sf"/>
</dbReference>
<keyword evidence="1" id="KW-0479">Metal-binding</keyword>
<evidence type="ECO:0000256" key="1">
    <source>
        <dbReference type="PIRSR" id="PIRSR605502-1"/>
    </source>
</evidence>
<organism evidence="2 3">
    <name type="scientific">Sinanodonta woodiana</name>
    <name type="common">Chinese pond mussel</name>
    <name type="synonym">Anodonta woodiana</name>
    <dbReference type="NCBI Taxonomy" id="1069815"/>
    <lineage>
        <taxon>Eukaryota</taxon>
        <taxon>Metazoa</taxon>
        <taxon>Spiralia</taxon>
        <taxon>Lophotrochozoa</taxon>
        <taxon>Mollusca</taxon>
        <taxon>Bivalvia</taxon>
        <taxon>Autobranchia</taxon>
        <taxon>Heteroconchia</taxon>
        <taxon>Palaeoheterodonta</taxon>
        <taxon>Unionida</taxon>
        <taxon>Unionoidea</taxon>
        <taxon>Unionidae</taxon>
        <taxon>Unioninae</taxon>
        <taxon>Sinanodonta</taxon>
    </lineage>
</organism>
<feature type="binding site" evidence="1">
    <location>
        <position position="539"/>
    </location>
    <ligand>
        <name>Mg(2+)</name>
        <dbReference type="ChEBI" id="CHEBI:18420"/>
        <label>1</label>
    </ligand>
</feature>
<feature type="binding site" evidence="1">
    <location>
        <position position="765"/>
    </location>
    <ligand>
        <name>Mg(2+)</name>
        <dbReference type="ChEBI" id="CHEBI:18420"/>
        <label>1</label>
    </ligand>
</feature>